<feature type="non-terminal residue" evidence="1">
    <location>
        <position position="124"/>
    </location>
</feature>
<organism evidence="1 2">
    <name type="scientific">Chaenocephalus aceratus</name>
    <name type="common">Blackfin icefish</name>
    <name type="synonym">Chaenichthys aceratus</name>
    <dbReference type="NCBI Taxonomy" id="36190"/>
    <lineage>
        <taxon>Eukaryota</taxon>
        <taxon>Metazoa</taxon>
        <taxon>Chordata</taxon>
        <taxon>Craniata</taxon>
        <taxon>Vertebrata</taxon>
        <taxon>Euteleostomi</taxon>
        <taxon>Actinopterygii</taxon>
        <taxon>Neopterygii</taxon>
        <taxon>Teleostei</taxon>
        <taxon>Neoteleostei</taxon>
        <taxon>Acanthomorphata</taxon>
        <taxon>Eupercaria</taxon>
        <taxon>Perciformes</taxon>
        <taxon>Notothenioidei</taxon>
        <taxon>Channichthyidae</taxon>
        <taxon>Chaenocephalus</taxon>
    </lineage>
</organism>
<protein>
    <submittedName>
        <fullName evidence="1">Uncharacterized protein</fullName>
    </submittedName>
</protein>
<keyword evidence="2" id="KW-1185">Reference proteome</keyword>
<sequence length="124" mass="13294">DEGFESSASSSVVGGPGGTRPPVNQNVSLLDSNQEELTALTADNQQTHCPHWEGDSGPVDPNGTAGHVWNPDTIDYESLSGATQMALLSSPSSGLVPLRPQRWSVSGAMKNRRTRECMVFLQER</sequence>
<dbReference type="Proteomes" id="UP001057452">
    <property type="component" value="Chromosome 13"/>
</dbReference>
<name>A0ACB9WQ16_CHAAC</name>
<proteinExistence type="predicted"/>
<feature type="non-terminal residue" evidence="1">
    <location>
        <position position="1"/>
    </location>
</feature>
<accession>A0ACB9WQ16</accession>
<reference evidence="1" key="1">
    <citation type="submission" date="2022-05" db="EMBL/GenBank/DDBJ databases">
        <title>Chromosome-level genome of Chaenocephalus aceratus.</title>
        <authorList>
            <person name="Park H."/>
        </authorList>
    </citation>
    <scope>NUCLEOTIDE SEQUENCE</scope>
    <source>
        <strain evidence="1">KU_202001</strain>
    </source>
</reference>
<gene>
    <name evidence="1" type="ORF">KUCAC02_005831</name>
</gene>
<comment type="caution">
    <text evidence="1">The sequence shown here is derived from an EMBL/GenBank/DDBJ whole genome shotgun (WGS) entry which is preliminary data.</text>
</comment>
<evidence type="ECO:0000313" key="1">
    <source>
        <dbReference type="EMBL" id="KAI4815696.1"/>
    </source>
</evidence>
<dbReference type="EMBL" id="CM043797">
    <property type="protein sequence ID" value="KAI4815696.1"/>
    <property type="molecule type" value="Genomic_DNA"/>
</dbReference>
<evidence type="ECO:0000313" key="2">
    <source>
        <dbReference type="Proteomes" id="UP001057452"/>
    </source>
</evidence>